<dbReference type="OrthoDB" id="2101583at2759"/>
<evidence type="ECO:0000313" key="1">
    <source>
        <dbReference type="EMBL" id="GBG34441.1"/>
    </source>
</evidence>
<comment type="caution">
    <text evidence="1">The sequence shown here is derived from an EMBL/GenBank/DDBJ whole genome shotgun (WGS) entry which is preliminary data.</text>
</comment>
<protein>
    <submittedName>
        <fullName evidence="1">Uncharacterized protein</fullName>
    </submittedName>
</protein>
<dbReference type="InParanoid" id="A0A2R5H0Z0"/>
<dbReference type="Proteomes" id="UP000241890">
    <property type="component" value="Unassembled WGS sequence"/>
</dbReference>
<evidence type="ECO:0000313" key="2">
    <source>
        <dbReference type="Proteomes" id="UP000241890"/>
    </source>
</evidence>
<dbReference type="AlphaFoldDB" id="A0A2R5H0Z0"/>
<proteinExistence type="predicted"/>
<accession>A0A2R5H0Z0</accession>
<reference evidence="1 2" key="1">
    <citation type="submission" date="2017-12" db="EMBL/GenBank/DDBJ databases">
        <title>Sequencing, de novo assembly and annotation of complete genome of a new Thraustochytrid species, strain FCC1311.</title>
        <authorList>
            <person name="Sedici K."/>
            <person name="Godart F."/>
            <person name="Aiese Cigliano R."/>
            <person name="Sanseverino W."/>
            <person name="Barakat M."/>
            <person name="Ortet P."/>
            <person name="Marechal E."/>
            <person name="Cagnac O."/>
            <person name="Amato A."/>
        </authorList>
    </citation>
    <scope>NUCLEOTIDE SEQUENCE [LARGE SCALE GENOMIC DNA]</scope>
</reference>
<sequence>MSFFQRIAQFLANELITKRLAQSETFMRAAHKTHQNVTKSHKYINETTTKASSSAKEGSTNILGFLSEVRKELGKELGGGRK</sequence>
<keyword evidence="2" id="KW-1185">Reference proteome</keyword>
<name>A0A2R5H0Z0_9STRA</name>
<dbReference type="EMBL" id="BEYU01000195">
    <property type="protein sequence ID" value="GBG34441.1"/>
    <property type="molecule type" value="Genomic_DNA"/>
</dbReference>
<organism evidence="1 2">
    <name type="scientific">Hondaea fermentalgiana</name>
    <dbReference type="NCBI Taxonomy" id="2315210"/>
    <lineage>
        <taxon>Eukaryota</taxon>
        <taxon>Sar</taxon>
        <taxon>Stramenopiles</taxon>
        <taxon>Bigyra</taxon>
        <taxon>Labyrinthulomycetes</taxon>
        <taxon>Thraustochytrida</taxon>
        <taxon>Thraustochytriidae</taxon>
        <taxon>Hondaea</taxon>
    </lineage>
</organism>
<gene>
    <name evidence="1" type="ORF">FCC1311_106652</name>
</gene>